<evidence type="ECO:0000313" key="2">
    <source>
        <dbReference type="Proteomes" id="UP000003803"/>
    </source>
</evidence>
<reference evidence="1" key="2">
    <citation type="submission" date="2013-09" db="EMBL/GenBank/DDBJ databases">
        <title>Draft genome sequence of Anaerotruncus colihominis(DSM 17241).</title>
        <authorList>
            <person name="Sudarsanam P."/>
            <person name="Ley R."/>
            <person name="Guruge J."/>
            <person name="Turnbaugh P.J."/>
            <person name="Mahowald M."/>
            <person name="Liep D."/>
            <person name="Gordon J."/>
        </authorList>
    </citation>
    <scope>NUCLEOTIDE SEQUENCE</scope>
    <source>
        <strain evidence="1">DSM 17241</strain>
    </source>
</reference>
<proteinExistence type="predicted"/>
<organism evidence="1 2">
    <name type="scientific">Anaerotruncus colihominis DSM 17241</name>
    <dbReference type="NCBI Taxonomy" id="445972"/>
    <lineage>
        <taxon>Bacteria</taxon>
        <taxon>Bacillati</taxon>
        <taxon>Bacillota</taxon>
        <taxon>Clostridia</taxon>
        <taxon>Eubacteriales</taxon>
        <taxon>Oscillospiraceae</taxon>
        <taxon>Anaerotruncus</taxon>
    </lineage>
</organism>
<dbReference type="Proteomes" id="UP000003803">
    <property type="component" value="Unassembled WGS sequence"/>
</dbReference>
<dbReference type="EMBL" id="ABGD02000005">
    <property type="protein sequence ID" value="EDS12726.1"/>
    <property type="molecule type" value="Genomic_DNA"/>
</dbReference>
<evidence type="ECO:0000313" key="1">
    <source>
        <dbReference type="EMBL" id="EDS12726.1"/>
    </source>
</evidence>
<gene>
    <name evidence="1" type="ORF">ANACOL_00273</name>
</gene>
<comment type="caution">
    <text evidence="1">The sequence shown here is derived from an EMBL/GenBank/DDBJ whole genome shotgun (WGS) entry which is preliminary data.</text>
</comment>
<accession>B0P6A1</accession>
<sequence length="41" mass="4627">MILLFPLLLQSRFKKAATGPKHYVLSAGSSFEKKEKSRCTN</sequence>
<dbReference type="AlphaFoldDB" id="B0P6A1"/>
<name>B0P6A1_9FIRM</name>
<keyword evidence="2" id="KW-1185">Reference proteome</keyword>
<dbReference type="HOGENOM" id="CLU_3264834_0_0_9"/>
<protein>
    <submittedName>
        <fullName evidence="1">Uncharacterized protein</fullName>
    </submittedName>
</protein>
<reference evidence="1" key="1">
    <citation type="submission" date="2007-11" db="EMBL/GenBank/DDBJ databases">
        <authorList>
            <person name="Fulton L."/>
            <person name="Clifton S."/>
            <person name="Fulton B."/>
            <person name="Xu J."/>
            <person name="Minx P."/>
            <person name="Pepin K.H."/>
            <person name="Johnson M."/>
            <person name="Thiruvilangam P."/>
            <person name="Bhonagiri V."/>
            <person name="Nash W.E."/>
            <person name="Mardis E.R."/>
            <person name="Wilson R.K."/>
        </authorList>
    </citation>
    <scope>NUCLEOTIDE SEQUENCE [LARGE SCALE GENOMIC DNA]</scope>
    <source>
        <strain evidence="1">DSM 17241</strain>
    </source>
</reference>